<dbReference type="GO" id="GO:0008312">
    <property type="term" value="F:7S RNA binding"/>
    <property type="evidence" value="ECO:0007669"/>
    <property type="project" value="InterPro"/>
</dbReference>
<dbReference type="SUPFAM" id="SSF54762">
    <property type="entry name" value="Signal recognition particle alu RNA binding heterodimer, SRP9/14"/>
    <property type="match status" value="1"/>
</dbReference>
<keyword evidence="1" id="KW-0733">Signal recognition particle</keyword>
<protein>
    <submittedName>
        <fullName evidence="4">Uncharacterized protein</fullName>
    </submittedName>
</protein>
<feature type="region of interest" description="Disordered" evidence="3">
    <location>
        <begin position="1"/>
        <end position="188"/>
    </location>
</feature>
<evidence type="ECO:0000256" key="1">
    <source>
        <dbReference type="ARBA" id="ARBA00023135"/>
    </source>
</evidence>
<dbReference type="PANTHER" id="PTHR12834">
    <property type="entry name" value="SIGNAL RECOGNITION PARTICLE 9 KDA PROTEIN"/>
    <property type="match status" value="1"/>
</dbReference>
<evidence type="ECO:0000313" key="4">
    <source>
        <dbReference type="Ensembl" id="ENSCRFP00000014167.1"/>
    </source>
</evidence>
<dbReference type="PANTHER" id="PTHR12834:SF12">
    <property type="entry name" value="SIGNAL RECOGNITION PARTICLE 9 KDA PROTEIN"/>
    <property type="match status" value="1"/>
</dbReference>
<organism evidence="4 5">
    <name type="scientific">Cyanoderma ruficeps</name>
    <name type="common">rufous-capped babbler</name>
    <dbReference type="NCBI Taxonomy" id="181631"/>
    <lineage>
        <taxon>Eukaryota</taxon>
        <taxon>Metazoa</taxon>
        <taxon>Chordata</taxon>
        <taxon>Craniata</taxon>
        <taxon>Vertebrata</taxon>
        <taxon>Euteleostomi</taxon>
        <taxon>Archelosauria</taxon>
        <taxon>Archosauria</taxon>
        <taxon>Dinosauria</taxon>
        <taxon>Saurischia</taxon>
        <taxon>Theropoda</taxon>
        <taxon>Coelurosauria</taxon>
        <taxon>Aves</taxon>
        <taxon>Neognathae</taxon>
        <taxon>Neoaves</taxon>
        <taxon>Telluraves</taxon>
        <taxon>Australaves</taxon>
        <taxon>Passeriformes</taxon>
        <taxon>Sylvioidea</taxon>
        <taxon>Timaliidae</taxon>
        <taxon>Cyanoderma</taxon>
    </lineage>
</organism>
<dbReference type="Proteomes" id="UP000694396">
    <property type="component" value="Unplaced"/>
</dbReference>
<dbReference type="GO" id="GO:0006614">
    <property type="term" value="P:SRP-dependent cotranslational protein targeting to membrane"/>
    <property type="evidence" value="ECO:0007669"/>
    <property type="project" value="InterPro"/>
</dbReference>
<sequence>KCLSKADQGRQRGAPTHPFCSTRSQSPVYRRLFHPGKTRGLPQLGGPAEQTENTAGARLALPCRLTPGSALAHPRPQPPSWPQGAKLSRRQPAPGLAWPSPAGASPGAGGRSASGGARTRHPRSPGPAGTERLSLRGGRGAPAPFRRSCRGRCGGSARLAGPGALSDAPRDWPELPRGPMAGGVSAARPPARLRRHLAAAAGSRAGPAMPHFQAWEEFTRAAEKLYLADPMKVRVVLKYRHCDGNLCIKVTDDVASGENFQPYLKFLLCDYETDSDVAAKQFFSAVQGEPQYSALFLSSDLEKNQISSFQEKWSGVGISSAWKGCETSSKSTS</sequence>
<keyword evidence="1" id="KW-0687">Ribonucleoprotein</keyword>
<feature type="compositionally biased region" description="Low complexity" evidence="3">
    <location>
        <begin position="92"/>
        <end position="105"/>
    </location>
</feature>
<evidence type="ECO:0000256" key="3">
    <source>
        <dbReference type="SAM" id="MobiDB-lite"/>
    </source>
</evidence>
<name>A0A8C3R1Y6_9PASS</name>
<keyword evidence="5" id="KW-1185">Reference proteome</keyword>
<dbReference type="Gene3D" id="3.30.720.10">
    <property type="entry name" value="Signal recognition particle alu RNA binding heterodimer, srp9/1"/>
    <property type="match status" value="1"/>
</dbReference>
<comment type="function">
    <text evidence="2">Component of the signal recognition particle (SRP) complex, a ribonucleoprotein complex that mediates the cotranslational targeting of secretory and membrane proteins to the endoplasmic reticulum (ER). SRP9 together with SRP14 and the Alu portion of the SRP RNA, constitutes the elongation arrest domain of SRP. The complex of SRP9 and SRP14 is required for SRP RNA binding.</text>
</comment>
<evidence type="ECO:0000313" key="5">
    <source>
        <dbReference type="Proteomes" id="UP000694396"/>
    </source>
</evidence>
<dbReference type="InterPro" id="IPR039914">
    <property type="entry name" value="SRP9-like"/>
</dbReference>
<dbReference type="Ensembl" id="ENSCRFT00000014664.1">
    <property type="protein sequence ID" value="ENSCRFP00000014167.1"/>
    <property type="gene ID" value="ENSCRFG00000010939.1"/>
</dbReference>
<reference evidence="4" key="1">
    <citation type="submission" date="2025-08" db="UniProtKB">
        <authorList>
            <consortium name="Ensembl"/>
        </authorList>
    </citation>
    <scope>IDENTIFICATION</scope>
</reference>
<dbReference type="AlphaFoldDB" id="A0A8C3R1Y6"/>
<proteinExistence type="predicted"/>
<evidence type="ECO:0000256" key="2">
    <source>
        <dbReference type="ARBA" id="ARBA00045462"/>
    </source>
</evidence>
<accession>A0A8C3R1Y6</accession>
<reference evidence="4" key="2">
    <citation type="submission" date="2025-09" db="UniProtKB">
        <authorList>
            <consortium name="Ensembl"/>
        </authorList>
    </citation>
    <scope>IDENTIFICATION</scope>
</reference>
<dbReference type="GO" id="GO:0005786">
    <property type="term" value="C:signal recognition particle, endoplasmic reticulum targeting"/>
    <property type="evidence" value="ECO:0007669"/>
    <property type="project" value="UniProtKB-KW"/>
</dbReference>
<dbReference type="InterPro" id="IPR009018">
    <property type="entry name" value="Signal_recog_particle_SRP9/14"/>
</dbReference>